<dbReference type="RefSeq" id="WP_223792316.1">
    <property type="nucleotide sequence ID" value="NZ_JAIOUQ010000014.1"/>
</dbReference>
<evidence type="ECO:0000313" key="3">
    <source>
        <dbReference type="Proteomes" id="UP000825933"/>
    </source>
</evidence>
<dbReference type="Gene3D" id="1.50.10.20">
    <property type="match status" value="2"/>
</dbReference>
<keyword evidence="3" id="KW-1185">Reference proteome</keyword>
<feature type="domain" description="Squalene cyclase C-terminal" evidence="1">
    <location>
        <begin position="87"/>
        <end position="167"/>
    </location>
</feature>
<evidence type="ECO:0000313" key="2">
    <source>
        <dbReference type="EMBL" id="MBZ2166780.1"/>
    </source>
</evidence>
<comment type="caution">
    <text evidence="2">The sequence shown here is derived from an EMBL/GenBank/DDBJ whole genome shotgun (WGS) entry which is preliminary data.</text>
</comment>
<dbReference type="AlphaFoldDB" id="A0A8T5V013"/>
<protein>
    <recommendedName>
        <fullName evidence="1">Squalene cyclase C-terminal domain-containing protein</fullName>
    </recommendedName>
</protein>
<dbReference type="Proteomes" id="UP000825933">
    <property type="component" value="Unassembled WGS sequence"/>
</dbReference>
<reference evidence="3" key="1">
    <citation type="journal article" date="2022" name="Microbiol. Resour. Announc.">
        <title>Draft Genome Sequence of a Methanogenic Archaeon from West Spitsbergen Permafrost.</title>
        <authorList>
            <person name="Trubitsyn V."/>
            <person name="Rivkina E."/>
            <person name="Shcherbakova V."/>
        </authorList>
    </citation>
    <scope>NUCLEOTIDE SEQUENCE [LARGE SCALE GENOMIC DNA]</scope>
    <source>
        <strain evidence="3">VT</strain>
    </source>
</reference>
<dbReference type="SUPFAM" id="SSF48239">
    <property type="entry name" value="Terpenoid cyclases/Protein prenyltransferases"/>
    <property type="match status" value="1"/>
</dbReference>
<dbReference type="InterPro" id="IPR032696">
    <property type="entry name" value="SQ_cyclase_C"/>
</dbReference>
<dbReference type="Pfam" id="PF13243">
    <property type="entry name" value="SQHop_cyclase_C"/>
    <property type="match status" value="1"/>
</dbReference>
<proteinExistence type="predicted"/>
<dbReference type="EMBL" id="JAIOUQ010000014">
    <property type="protein sequence ID" value="MBZ2166780.1"/>
    <property type="molecule type" value="Genomic_DNA"/>
</dbReference>
<gene>
    <name evidence="2" type="ORF">K8N75_12105</name>
</gene>
<accession>A0A8T5V013</accession>
<dbReference type="InterPro" id="IPR008930">
    <property type="entry name" value="Terpenoid_cyclase/PrenylTrfase"/>
</dbReference>
<sequence>MSVWHEELKVNPVSNLLSLGNEAIKYFTLRDLLGKKVESIEMLWELPQANKILKKQEDNGSWKYPTGPNQMDHVDYNQYQTYLILGELVEKYGFNKEHKSIQKAAEYIFKSQSEEGDFRGIYANQYSTTYSPAIMELLIKAGYNNDPRILKGFDWLLSIRQNDGGWALPFRTMGFNIGDAFNNKELIQPDKSKPFSHLVTAMVLRAFAAHSKYRKSDHAKKAGQLLISCFFTNDKYPDRKSKNFWERVSFPFLYTDIISALDPLYFLGFNTQNPKIKGGLEFLKNKQNENGNFNLKITRGSDKDLPYWISLAVCRLFKRYSS</sequence>
<name>A0A8T5V013_9EURY</name>
<evidence type="ECO:0000259" key="1">
    <source>
        <dbReference type="Pfam" id="PF13243"/>
    </source>
</evidence>
<organism evidence="2 3">
    <name type="scientific">Methanobacterium spitsbergense</name>
    <dbReference type="NCBI Taxonomy" id="2874285"/>
    <lineage>
        <taxon>Archaea</taxon>
        <taxon>Methanobacteriati</taxon>
        <taxon>Methanobacteriota</taxon>
        <taxon>Methanomada group</taxon>
        <taxon>Methanobacteria</taxon>
        <taxon>Methanobacteriales</taxon>
        <taxon>Methanobacteriaceae</taxon>
        <taxon>Methanobacterium</taxon>
    </lineage>
</organism>